<name>A0A4Y6Q1L8_PERCE</name>
<protein>
    <submittedName>
        <fullName evidence="3">Uncharacterized protein</fullName>
    </submittedName>
</protein>
<accession>A0A4Y6Q1L8</accession>
<dbReference type="Proteomes" id="UP000315995">
    <property type="component" value="Chromosome"/>
</dbReference>
<dbReference type="AlphaFoldDB" id="A0A4Y6Q1L8"/>
<organism evidence="3 4">
    <name type="scientific">Persicimonas caeni</name>
    <dbReference type="NCBI Taxonomy" id="2292766"/>
    <lineage>
        <taxon>Bacteria</taxon>
        <taxon>Deltaproteobacteria</taxon>
        <taxon>Bradymonadales</taxon>
        <taxon>Bradymonadaceae</taxon>
        <taxon>Persicimonas</taxon>
    </lineage>
</organism>
<reference evidence="3 4" key="1">
    <citation type="submission" date="2019-06" db="EMBL/GenBank/DDBJ databases">
        <title>Persicimonas caeni gen. nov., sp. nov., a predatory bacterium isolated from solar saltern.</title>
        <authorList>
            <person name="Wang S."/>
        </authorList>
    </citation>
    <scope>NUCLEOTIDE SEQUENCE [LARGE SCALE GENOMIC DNA]</scope>
    <source>
        <strain evidence="3 4">YN101</strain>
    </source>
</reference>
<feature type="compositionally biased region" description="Basic and acidic residues" evidence="1">
    <location>
        <begin position="30"/>
        <end position="39"/>
    </location>
</feature>
<sequence>MNTPVASRLAVSLLTSILVLSVTACSEDTGDSKRQRSQPDADAGAPQDTSAGEDAARADVAPDTSSPDTGQDVGQDTTPDTTPDTSTSLTLAADLDITGIQAFQTIETKLVEDGAPVVSDVPLVAARETLFRVAVTPAASWTPREVTAELVLVDDADGHTETITDTMTVSGASSPDVRDSSFEFRVPAGTLTASMSASFRLLGDGGPSVEDTTASPARWPQDGSTAPLAASEETGELHVVLVPFRYNGDGSGRLPDTSPQQLALFEDALRALYPAVELRLEVRQAIDWDGYVDWGDFNRELRTLKQNDGAEHAYYYGLIKPADTFSNYCGGRCTTGQSFTVSSADSTSYRVGSGLGFSGERWAWTLVHELGHMHGRGHAPCGVSWWSEDRSYPYAENSVGVPGWDARTDTLYAHDDVTDFMGYCDDLWVSDYTYLGILDRMRAANALVNPMSLAPKTTWRYINWSQNDAPEWGRQTHERDPSTGEWATAIFTNRAGGEVDRRQVPLLRYAHLGERSVLVPEAPEGATHVEVVAPSTRFSLALP</sequence>
<evidence type="ECO:0000256" key="2">
    <source>
        <dbReference type="SAM" id="SignalP"/>
    </source>
</evidence>
<dbReference type="EMBL" id="CP041186">
    <property type="protein sequence ID" value="QDG53895.1"/>
    <property type="molecule type" value="Genomic_DNA"/>
</dbReference>
<dbReference type="SUPFAM" id="SSF55486">
    <property type="entry name" value="Metalloproteases ('zincins'), catalytic domain"/>
    <property type="match status" value="1"/>
</dbReference>
<feature type="signal peptide" evidence="2">
    <location>
        <begin position="1"/>
        <end position="24"/>
    </location>
</feature>
<dbReference type="RefSeq" id="WP_141200347.1">
    <property type="nucleotide sequence ID" value="NZ_CP041186.1"/>
</dbReference>
<feature type="region of interest" description="Disordered" evidence="1">
    <location>
        <begin position="204"/>
        <end position="229"/>
    </location>
</feature>
<feature type="region of interest" description="Disordered" evidence="1">
    <location>
        <begin position="25"/>
        <end position="87"/>
    </location>
</feature>
<accession>A0A5B8YFP3</accession>
<evidence type="ECO:0000256" key="1">
    <source>
        <dbReference type="SAM" id="MobiDB-lite"/>
    </source>
</evidence>
<keyword evidence="4" id="KW-1185">Reference proteome</keyword>
<feature type="compositionally biased region" description="Low complexity" evidence="1">
    <location>
        <begin position="68"/>
        <end position="87"/>
    </location>
</feature>
<gene>
    <name evidence="3" type="ORF">FIV42_25075</name>
</gene>
<proteinExistence type="predicted"/>
<feature type="chain" id="PRO_5030106858" evidence="2">
    <location>
        <begin position="25"/>
        <end position="543"/>
    </location>
</feature>
<keyword evidence="2" id="KW-0732">Signal</keyword>
<evidence type="ECO:0000313" key="3">
    <source>
        <dbReference type="EMBL" id="QDG53895.1"/>
    </source>
</evidence>
<evidence type="ECO:0000313" key="4">
    <source>
        <dbReference type="Proteomes" id="UP000315995"/>
    </source>
</evidence>
<dbReference type="OrthoDB" id="3909977at2"/>